<dbReference type="SMART" id="SM00181">
    <property type="entry name" value="EGF"/>
    <property type="match status" value="2"/>
</dbReference>
<feature type="disulfide bond" evidence="5">
    <location>
        <begin position="158"/>
        <end position="168"/>
    </location>
</feature>
<name>A0A7J0DGZ1_9ERIC</name>
<protein>
    <recommendedName>
        <fullName evidence="7">EGF-like domain-containing protein</fullName>
    </recommendedName>
</protein>
<dbReference type="InterPro" id="IPR000152">
    <property type="entry name" value="EGF-type_Asp/Asn_hydroxyl_site"/>
</dbReference>
<dbReference type="Pfam" id="PF07645">
    <property type="entry name" value="EGF_CA"/>
    <property type="match status" value="1"/>
</dbReference>
<dbReference type="EMBL" id="BJWL01000218">
    <property type="protein sequence ID" value="GFS34976.1"/>
    <property type="molecule type" value="Genomic_DNA"/>
</dbReference>
<feature type="disulfide bond" evidence="5">
    <location>
        <begin position="119"/>
        <end position="136"/>
    </location>
</feature>
<dbReference type="AlphaFoldDB" id="A0A7J0DGZ1"/>
<dbReference type="GO" id="GO:0005509">
    <property type="term" value="F:calcium ion binding"/>
    <property type="evidence" value="ECO:0007669"/>
    <property type="project" value="InterPro"/>
</dbReference>
<accession>A0A7J0DGZ1</accession>
<feature type="domain" description="EGF-like" evidence="7">
    <location>
        <begin position="154"/>
        <end position="186"/>
    </location>
</feature>
<feature type="chain" id="PRO_5029441866" description="EGF-like domain-containing protein" evidence="6">
    <location>
        <begin position="21"/>
        <end position="203"/>
    </location>
</feature>
<evidence type="ECO:0000313" key="9">
    <source>
        <dbReference type="Proteomes" id="UP000585474"/>
    </source>
</evidence>
<keyword evidence="1 5" id="KW-0245">EGF-like domain</keyword>
<dbReference type="SUPFAM" id="SSF57196">
    <property type="entry name" value="EGF/Laminin"/>
    <property type="match status" value="1"/>
</dbReference>
<dbReference type="PROSITE" id="PS01187">
    <property type="entry name" value="EGF_CA"/>
    <property type="match status" value="1"/>
</dbReference>
<dbReference type="PROSITE" id="PS50026">
    <property type="entry name" value="EGF_3"/>
    <property type="match status" value="2"/>
</dbReference>
<gene>
    <name evidence="8" type="ORF">Acr_00g0037100</name>
</gene>
<keyword evidence="3" id="KW-0677">Repeat</keyword>
<evidence type="ECO:0000256" key="3">
    <source>
        <dbReference type="ARBA" id="ARBA00022737"/>
    </source>
</evidence>
<comment type="caution">
    <text evidence="5">Lacks conserved residue(s) required for the propagation of feature annotation.</text>
</comment>
<evidence type="ECO:0000256" key="4">
    <source>
        <dbReference type="ARBA" id="ARBA00023157"/>
    </source>
</evidence>
<evidence type="ECO:0000313" key="8">
    <source>
        <dbReference type="EMBL" id="GFS34976.1"/>
    </source>
</evidence>
<feature type="domain" description="EGF-like" evidence="7">
    <location>
        <begin position="111"/>
        <end position="153"/>
    </location>
</feature>
<dbReference type="InterPro" id="IPR001881">
    <property type="entry name" value="EGF-like_Ca-bd_dom"/>
</dbReference>
<dbReference type="FunFam" id="2.10.25.10:FF:000038">
    <property type="entry name" value="Fibrillin 2"/>
    <property type="match status" value="1"/>
</dbReference>
<dbReference type="Gene3D" id="2.10.25.10">
    <property type="entry name" value="Laminin"/>
    <property type="match status" value="2"/>
</dbReference>
<organism evidence="8 9">
    <name type="scientific">Actinidia rufa</name>
    <dbReference type="NCBI Taxonomy" id="165716"/>
    <lineage>
        <taxon>Eukaryota</taxon>
        <taxon>Viridiplantae</taxon>
        <taxon>Streptophyta</taxon>
        <taxon>Embryophyta</taxon>
        <taxon>Tracheophyta</taxon>
        <taxon>Spermatophyta</taxon>
        <taxon>Magnoliopsida</taxon>
        <taxon>eudicotyledons</taxon>
        <taxon>Gunneridae</taxon>
        <taxon>Pentapetalae</taxon>
        <taxon>asterids</taxon>
        <taxon>Ericales</taxon>
        <taxon>Actinidiaceae</taxon>
        <taxon>Actinidia</taxon>
    </lineage>
</organism>
<evidence type="ECO:0000256" key="5">
    <source>
        <dbReference type="PROSITE-ProRule" id="PRU00076"/>
    </source>
</evidence>
<evidence type="ECO:0000256" key="2">
    <source>
        <dbReference type="ARBA" id="ARBA00022729"/>
    </source>
</evidence>
<dbReference type="PROSITE" id="PS00010">
    <property type="entry name" value="ASX_HYDROXYL"/>
    <property type="match status" value="1"/>
</dbReference>
<evidence type="ECO:0000256" key="6">
    <source>
        <dbReference type="SAM" id="SignalP"/>
    </source>
</evidence>
<dbReference type="InterPro" id="IPR018097">
    <property type="entry name" value="EGF_Ca-bd_CS"/>
</dbReference>
<proteinExistence type="predicted"/>
<dbReference type="CDD" id="cd00054">
    <property type="entry name" value="EGF_CA"/>
    <property type="match status" value="1"/>
</dbReference>
<feature type="signal peptide" evidence="6">
    <location>
        <begin position="1"/>
        <end position="20"/>
    </location>
</feature>
<keyword evidence="9" id="KW-1185">Reference proteome</keyword>
<evidence type="ECO:0000256" key="1">
    <source>
        <dbReference type="ARBA" id="ARBA00022536"/>
    </source>
</evidence>
<dbReference type="PANTHER" id="PTHR33491">
    <property type="entry name" value="OSJNBA0016N04.9 PROTEIN"/>
    <property type="match status" value="1"/>
</dbReference>
<dbReference type="Proteomes" id="UP000585474">
    <property type="component" value="Unassembled WGS sequence"/>
</dbReference>
<comment type="caution">
    <text evidence="8">The sequence shown here is derived from an EMBL/GenBank/DDBJ whole genome shotgun (WGS) entry which is preliminary data.</text>
</comment>
<dbReference type="InterPro" id="IPR000742">
    <property type="entry name" value="EGF"/>
</dbReference>
<evidence type="ECO:0000259" key="7">
    <source>
        <dbReference type="PROSITE" id="PS50026"/>
    </source>
</evidence>
<dbReference type="FunFam" id="2.10.25.10:FF:000628">
    <property type="entry name" value="Wall-associated receptor kinase 2"/>
    <property type="match status" value="1"/>
</dbReference>
<keyword evidence="4 5" id="KW-1015">Disulfide bond</keyword>
<reference evidence="9" key="1">
    <citation type="submission" date="2019-07" db="EMBL/GenBank/DDBJ databases">
        <title>De Novo Assembly of kiwifruit Actinidia rufa.</title>
        <authorList>
            <person name="Sugita-Konishi S."/>
            <person name="Sato K."/>
            <person name="Mori E."/>
            <person name="Abe Y."/>
            <person name="Kisaki G."/>
            <person name="Hamano K."/>
            <person name="Suezawa K."/>
            <person name="Otani M."/>
            <person name="Fukuda T."/>
            <person name="Manabe T."/>
            <person name="Gomi K."/>
            <person name="Tabuchi M."/>
            <person name="Akimitsu K."/>
            <person name="Kataoka I."/>
        </authorList>
    </citation>
    <scope>NUCLEOTIDE SEQUENCE [LARGE SCALE GENOMIC DNA]</scope>
    <source>
        <strain evidence="9">cv. Fuchu</strain>
    </source>
</reference>
<dbReference type="OrthoDB" id="4062651at2759"/>
<dbReference type="InterPro" id="IPR049883">
    <property type="entry name" value="NOTCH1_EGF-like"/>
</dbReference>
<sequence length="203" mass="22223">MTMFLPLIFLQFLLATVVAASQALPGLRKSLCYAVIKGSQGRKYTTGCLSLCDSIDNVINGSCSGIGCCQSIIPKEVRSYNISIFQTYRERTSFPVVLDWAVGNETCVAARKNQTSFACKENSKCYNFDNGPGYRCNCSEGYEGNPYLSNGCQDIDECKISSPCNMTCHNLPGAYVCSCPEGYQGDGKKVDRVVVEFPARVFP</sequence>
<dbReference type="SMART" id="SM00179">
    <property type="entry name" value="EGF_CA"/>
    <property type="match status" value="1"/>
</dbReference>
<keyword evidence="2 6" id="KW-0732">Signal</keyword>